<dbReference type="OrthoDB" id="2063713at2"/>
<accession>A0A0J9F2N1</accession>
<dbReference type="RefSeq" id="WP_048929466.1">
    <property type="nucleotide sequence ID" value="NZ_KQ235876.1"/>
</dbReference>
<organism evidence="1 2">
    <name type="scientific">[Clostridium] citroniae WAL-19142</name>
    <dbReference type="NCBI Taxonomy" id="742734"/>
    <lineage>
        <taxon>Bacteria</taxon>
        <taxon>Bacillati</taxon>
        <taxon>Bacillota</taxon>
        <taxon>Clostridia</taxon>
        <taxon>Lachnospirales</taxon>
        <taxon>Lachnospiraceae</taxon>
        <taxon>Enterocloster</taxon>
    </lineage>
</organism>
<sequence>MKRGYMDWDKNLLPLSALEKRRQALMEAAAKAGAKAVVIYGDVYSADELSYYVNYTPYWCNSAAVVTEHEVYMVTGHNNRVNPWIHTLTGIEEEKLLASGFKVPARTAQSLKERFPQGGRIGVIGTYVMADLAAALVEQGFELVVMDDIKTELLQTADEPYRETAAKAVGILRHAFEQGGKEYAQGGNSKTVAAEIEYAARKNGAMDIVLYVSHRGKEFGLPVTLEDAKGRWAVYGLMQYLGVWVSLTKTFGIDTNETDSQLEAVAVELVPGAEMPHGTGSVEVTLRHVASDTVSDLNQSVWEIAEGQVLSVEVFDNESGIYCSNMYRITDKGAVVL</sequence>
<comment type="caution">
    <text evidence="1">The sequence shown here is derived from an EMBL/GenBank/DDBJ whole genome shotgun (WGS) entry which is preliminary data.</text>
</comment>
<dbReference type="AlphaFoldDB" id="A0A0J9F2N1"/>
<dbReference type="EMBL" id="ADLK01000009">
    <property type="protein sequence ID" value="KMW22465.1"/>
    <property type="molecule type" value="Genomic_DNA"/>
</dbReference>
<proteinExistence type="predicted"/>
<name>A0A0J9F2N1_9FIRM</name>
<dbReference type="Proteomes" id="UP000037392">
    <property type="component" value="Unassembled WGS sequence"/>
</dbReference>
<evidence type="ECO:0000313" key="1">
    <source>
        <dbReference type="EMBL" id="KMW22465.1"/>
    </source>
</evidence>
<evidence type="ECO:0000313" key="2">
    <source>
        <dbReference type="Proteomes" id="UP000037392"/>
    </source>
</evidence>
<dbReference type="PATRIC" id="fig|742734.4.peg.1441"/>
<gene>
    <name evidence="1" type="ORF">HMPREF9470_01344</name>
</gene>
<evidence type="ECO:0008006" key="3">
    <source>
        <dbReference type="Google" id="ProtNLM"/>
    </source>
</evidence>
<dbReference type="GeneID" id="93165793"/>
<protein>
    <recommendedName>
        <fullName evidence="3">Creatinase N-terminal domain-containing protein</fullName>
    </recommendedName>
</protein>
<reference evidence="1 2" key="1">
    <citation type="submission" date="2011-04" db="EMBL/GenBank/DDBJ databases">
        <title>The Genome Sequence of Clostridium citroniae WAL-19142.</title>
        <authorList>
            <consortium name="The Broad Institute Genome Sequencing Platform"/>
            <person name="Earl A."/>
            <person name="Ward D."/>
            <person name="Feldgarden M."/>
            <person name="Gevers D."/>
            <person name="Warren Y.A."/>
            <person name="Tyrrell K.L."/>
            <person name="Citron D.M."/>
            <person name="Goldstein E.J."/>
            <person name="Daigneault M."/>
            <person name="Allen-Vercoe E."/>
            <person name="Young S.K."/>
            <person name="Zeng Q."/>
            <person name="Gargeya S."/>
            <person name="Fitzgerald M."/>
            <person name="Haas B."/>
            <person name="Abouelleil A."/>
            <person name="Alvarado L."/>
            <person name="Arachchi H.M."/>
            <person name="Berlin A."/>
            <person name="Brown A."/>
            <person name="Chapman S.B."/>
            <person name="Chen Z."/>
            <person name="Dunbar C."/>
            <person name="Freedman E."/>
            <person name="Gearin G."/>
            <person name="Gellesch M."/>
            <person name="Goldberg J."/>
            <person name="Griggs A."/>
            <person name="Gujja S."/>
            <person name="Heilman E.R."/>
            <person name="Heiman D."/>
            <person name="Howarth C."/>
            <person name="Larson L."/>
            <person name="Lui A."/>
            <person name="MacDonald P.J."/>
            <person name="Mehta T."/>
            <person name="Montmayeur A."/>
            <person name="Murphy C."/>
            <person name="Neiman D."/>
            <person name="Pearson M."/>
            <person name="Priest M."/>
            <person name="Roberts A."/>
            <person name="Saif S."/>
            <person name="Shea T."/>
            <person name="Shenoy N."/>
            <person name="Sisk P."/>
            <person name="Stolte C."/>
            <person name="Sykes S."/>
            <person name="White J."/>
            <person name="Yandava C."/>
            <person name="Wortman J."/>
            <person name="Nusbaum C."/>
            <person name="Birren B."/>
        </authorList>
    </citation>
    <scope>NUCLEOTIDE SEQUENCE [LARGE SCALE GENOMIC DNA]</scope>
    <source>
        <strain evidence="1 2">WAL-19142</strain>
    </source>
</reference>